<keyword evidence="1" id="KW-0812">Transmembrane</keyword>
<proteinExistence type="predicted"/>
<accession>A0ABX6LM62</accession>
<dbReference type="InterPro" id="IPR020941">
    <property type="entry name" value="SUFU-like_domain"/>
</dbReference>
<evidence type="ECO:0000313" key="4">
    <source>
        <dbReference type="Proteomes" id="UP000503144"/>
    </source>
</evidence>
<dbReference type="EMBL" id="CP051204">
    <property type="protein sequence ID" value="QJB41122.1"/>
    <property type="molecule type" value="Genomic_DNA"/>
</dbReference>
<dbReference type="RefSeq" id="WP_168861802.1">
    <property type="nucleotide sequence ID" value="NZ_CP051204.2"/>
</dbReference>
<organism evidence="3 4">
    <name type="scientific">Chitinophaga oryzae</name>
    <dbReference type="NCBI Taxonomy" id="2725414"/>
    <lineage>
        <taxon>Bacteria</taxon>
        <taxon>Pseudomonadati</taxon>
        <taxon>Bacteroidota</taxon>
        <taxon>Chitinophagia</taxon>
        <taxon>Chitinophagales</taxon>
        <taxon>Chitinophagaceae</taxon>
        <taxon>Chitinophaga</taxon>
    </lineage>
</organism>
<gene>
    <name evidence="3" type="ORF">HF324_26070</name>
</gene>
<keyword evidence="1" id="KW-0472">Membrane</keyword>
<sequence>MNTAHDYISQLAQHYQQYYGVEGRKHTLDKGPREKLPPVFYVLEIPPNKRHGAFVYCTVGMSADRTDDNLIELFVFSPKSDPKLVELLTYCASYHRTGRPLNIHHTVNIGQPWLDSSVCDHAFISLPYLEEEGFGIFPFDNREIHCYWLIPITKEERSYKVENGCEALEQLFEEKELDYINPKRKCLVTGKMTSFFYYGGLPTVIIASALFGFSS</sequence>
<dbReference type="Pfam" id="PF05076">
    <property type="entry name" value="SUFU"/>
    <property type="match status" value="1"/>
</dbReference>
<keyword evidence="1" id="KW-1133">Transmembrane helix</keyword>
<protein>
    <submittedName>
        <fullName evidence="3">Suppressor of fused domain protein</fullName>
    </submittedName>
</protein>
<dbReference type="Proteomes" id="UP000503144">
    <property type="component" value="Chromosome"/>
</dbReference>
<feature type="transmembrane region" description="Helical" evidence="1">
    <location>
        <begin position="195"/>
        <end position="213"/>
    </location>
</feature>
<evidence type="ECO:0000259" key="2">
    <source>
        <dbReference type="Pfam" id="PF05076"/>
    </source>
</evidence>
<reference evidence="3" key="1">
    <citation type="submission" date="2020-09" db="EMBL/GenBank/DDBJ databases">
        <authorList>
            <person name="Kittiwongwattana C."/>
        </authorList>
    </citation>
    <scope>NUCLEOTIDE SEQUENCE</scope>
    <source>
        <strain evidence="3">1303</strain>
    </source>
</reference>
<name>A0ABX6LM62_9BACT</name>
<evidence type="ECO:0000313" key="3">
    <source>
        <dbReference type="EMBL" id="QJB41122.1"/>
    </source>
</evidence>
<feature type="domain" description="Suppressor of fused-like" evidence="2">
    <location>
        <begin position="42"/>
        <end position="185"/>
    </location>
</feature>
<keyword evidence="4" id="KW-1185">Reference proteome</keyword>
<evidence type="ECO:0000256" key="1">
    <source>
        <dbReference type="SAM" id="Phobius"/>
    </source>
</evidence>